<comment type="caution">
    <text evidence="1">The sequence shown here is derived from an EMBL/GenBank/DDBJ whole genome shotgun (WGS) entry which is preliminary data.</text>
</comment>
<proteinExistence type="predicted"/>
<gene>
    <name evidence="1" type="ORF">FVF58_00905</name>
</gene>
<evidence type="ECO:0000313" key="1">
    <source>
        <dbReference type="EMBL" id="KAA1015945.1"/>
    </source>
</evidence>
<name>A0A5B0HLB2_9BURK</name>
<dbReference type="Proteomes" id="UP000325273">
    <property type="component" value="Unassembled WGS sequence"/>
</dbReference>
<reference evidence="1 2" key="1">
    <citation type="submission" date="2019-08" db="EMBL/GenBank/DDBJ databases">
        <title>Paraburkholderia sp. DCY113.</title>
        <authorList>
            <person name="Kang J."/>
        </authorList>
    </citation>
    <scope>NUCLEOTIDE SEQUENCE [LARGE SCALE GENOMIC DNA]</scope>
    <source>
        <strain evidence="1 2">DCY113</strain>
    </source>
</reference>
<protein>
    <submittedName>
        <fullName evidence="1">Uncharacterized protein</fullName>
    </submittedName>
</protein>
<sequence>MATLNETWQHLAQRFIPASATASQRRDMEIAFYSGASALAEILLALPDLDNEDARARVIDAVQDEVDAFKLRMLIDILGNLFEPTTPREPHSRFNPKGAT</sequence>
<keyword evidence="2" id="KW-1185">Reference proteome</keyword>
<dbReference type="AlphaFoldDB" id="A0A5B0HLB2"/>
<dbReference type="EMBL" id="VTUZ01000001">
    <property type="protein sequence ID" value="KAA1015945.1"/>
    <property type="molecule type" value="Genomic_DNA"/>
</dbReference>
<accession>A0A5B0HLB2</accession>
<dbReference type="RefSeq" id="WP_149668072.1">
    <property type="nucleotide sequence ID" value="NZ_VTUZ01000001.1"/>
</dbReference>
<evidence type="ECO:0000313" key="2">
    <source>
        <dbReference type="Proteomes" id="UP000325273"/>
    </source>
</evidence>
<organism evidence="1 2">
    <name type="scientific">Paraburkholderia panacisoli</name>
    <dbReference type="NCBI Taxonomy" id="2603818"/>
    <lineage>
        <taxon>Bacteria</taxon>
        <taxon>Pseudomonadati</taxon>
        <taxon>Pseudomonadota</taxon>
        <taxon>Betaproteobacteria</taxon>
        <taxon>Burkholderiales</taxon>
        <taxon>Burkholderiaceae</taxon>
        <taxon>Paraburkholderia</taxon>
    </lineage>
</organism>